<feature type="region of interest" description="Disordered" evidence="1">
    <location>
        <begin position="275"/>
        <end position="301"/>
    </location>
</feature>
<comment type="caution">
    <text evidence="2">The sequence shown here is derived from an EMBL/GenBank/DDBJ whole genome shotgun (WGS) entry which is preliminary data.</text>
</comment>
<organism evidence="2 3">
    <name type="scientific">Necator americanus</name>
    <name type="common">Human hookworm</name>
    <dbReference type="NCBI Taxonomy" id="51031"/>
    <lineage>
        <taxon>Eukaryota</taxon>
        <taxon>Metazoa</taxon>
        <taxon>Ecdysozoa</taxon>
        <taxon>Nematoda</taxon>
        <taxon>Chromadorea</taxon>
        <taxon>Rhabditida</taxon>
        <taxon>Rhabditina</taxon>
        <taxon>Rhabditomorpha</taxon>
        <taxon>Strongyloidea</taxon>
        <taxon>Ancylostomatidae</taxon>
        <taxon>Bunostominae</taxon>
        <taxon>Necator</taxon>
    </lineage>
</organism>
<feature type="compositionally biased region" description="Low complexity" evidence="1">
    <location>
        <begin position="282"/>
        <end position="292"/>
    </location>
</feature>
<gene>
    <name evidence="2" type="primary">Necator_chrV.g21131</name>
    <name evidence="2" type="ORF">RB195_016338</name>
</gene>
<reference evidence="2 3" key="1">
    <citation type="submission" date="2023-08" db="EMBL/GenBank/DDBJ databases">
        <title>A Necator americanus chromosomal reference genome.</title>
        <authorList>
            <person name="Ilik V."/>
            <person name="Petrzelkova K.J."/>
            <person name="Pardy F."/>
            <person name="Fuh T."/>
            <person name="Niatou-Singa F.S."/>
            <person name="Gouil Q."/>
            <person name="Baker L."/>
            <person name="Ritchie M.E."/>
            <person name="Jex A.R."/>
            <person name="Gazzola D."/>
            <person name="Li H."/>
            <person name="Toshio Fujiwara R."/>
            <person name="Zhan B."/>
            <person name="Aroian R.V."/>
            <person name="Pafco B."/>
            <person name="Schwarz E.M."/>
        </authorList>
    </citation>
    <scope>NUCLEOTIDE SEQUENCE [LARGE SCALE GENOMIC DNA]</scope>
    <source>
        <strain evidence="2 3">Aroian</strain>
        <tissue evidence="2">Whole animal</tissue>
    </source>
</reference>
<name>A0ABR1EB93_NECAM</name>
<keyword evidence="3" id="KW-1185">Reference proteome</keyword>
<dbReference type="EMBL" id="JAVFWL010000005">
    <property type="protein sequence ID" value="KAK6759056.1"/>
    <property type="molecule type" value="Genomic_DNA"/>
</dbReference>
<dbReference type="Proteomes" id="UP001303046">
    <property type="component" value="Unassembled WGS sequence"/>
</dbReference>
<accession>A0ABR1EB93</accession>
<feature type="region of interest" description="Disordered" evidence="1">
    <location>
        <begin position="78"/>
        <end position="111"/>
    </location>
</feature>
<evidence type="ECO:0000313" key="3">
    <source>
        <dbReference type="Proteomes" id="UP001303046"/>
    </source>
</evidence>
<feature type="compositionally biased region" description="Basic and acidic residues" evidence="1">
    <location>
        <begin position="84"/>
        <end position="93"/>
    </location>
</feature>
<evidence type="ECO:0000313" key="2">
    <source>
        <dbReference type="EMBL" id="KAK6759056.1"/>
    </source>
</evidence>
<evidence type="ECO:0000256" key="1">
    <source>
        <dbReference type="SAM" id="MobiDB-lite"/>
    </source>
</evidence>
<protein>
    <submittedName>
        <fullName evidence="2">Uncharacterized protein</fullName>
    </submittedName>
</protein>
<sequence>MGCKSCICSQRRRVPWRNTTTPHPKLDCLVPVWSCNALRMTRSISIFATQAQPKPLSPLSLLFADSQLSQNMGSAGIAIGPDGKPLKRQEKRNQVPRGGITKPGMKRGGMPMRPMRGGMPGPLMGGPGFGPGPFGPGFGPGMRGPMPYGGPSHNMGFGPGDQNVSFFKGPQPPVPMGMGDARTGPMQSGPAMTPSATTVGRGAVGGGGFGTGGADAPNGTATNSANEVPGFGTNSSIHELFGKMVWKKMEGLRDENVIDRLQNRIMNMIHEALAEQSGGNGNSSNQVSTTNGRQVGGFRSF</sequence>
<proteinExistence type="predicted"/>